<dbReference type="PANTHER" id="PTHR45772:SF7">
    <property type="entry name" value="AMINO ACID ABC TRANSPORTER ATP-BINDING PROTEIN"/>
    <property type="match status" value="1"/>
</dbReference>
<dbReference type="GO" id="GO:0015188">
    <property type="term" value="F:L-isoleucine transmembrane transporter activity"/>
    <property type="evidence" value="ECO:0007669"/>
    <property type="project" value="TreeGrafter"/>
</dbReference>
<dbReference type="GO" id="GO:0005886">
    <property type="term" value="C:plasma membrane"/>
    <property type="evidence" value="ECO:0007669"/>
    <property type="project" value="TreeGrafter"/>
</dbReference>
<dbReference type="InterPro" id="IPR027417">
    <property type="entry name" value="P-loop_NTPase"/>
</dbReference>
<dbReference type="GO" id="GO:0015808">
    <property type="term" value="P:L-alanine transport"/>
    <property type="evidence" value="ECO:0007669"/>
    <property type="project" value="TreeGrafter"/>
</dbReference>
<protein>
    <submittedName>
        <fullName evidence="5">ABC transporter ATP-binding protein</fullName>
    </submittedName>
</protein>
<dbReference type="Pfam" id="PF00005">
    <property type="entry name" value="ABC_tran"/>
    <property type="match status" value="1"/>
</dbReference>
<comment type="caution">
    <text evidence="5">The sequence shown here is derived from an EMBL/GenBank/DDBJ whole genome shotgun (WGS) entry which is preliminary data.</text>
</comment>
<dbReference type="InterPro" id="IPR051120">
    <property type="entry name" value="ABC_AA/LPS_Transport"/>
</dbReference>
<dbReference type="EMBL" id="JACOPO010000001">
    <property type="protein sequence ID" value="MBC5721231.1"/>
    <property type="molecule type" value="Genomic_DNA"/>
</dbReference>
<feature type="domain" description="ABC transporter" evidence="4">
    <location>
        <begin position="6"/>
        <end position="276"/>
    </location>
</feature>
<accession>A0A8J6IZ46</accession>
<sequence length="282" mass="31706">MSESILNLEHVTMQFGGVVAVNDLSLEVNKGEIVALIGPNGAGKTTAFNCITGVYEPTNGRISFLGQPMVENFPQGKMKKTYQGENQGMFTHKLAPTPDQITHMGMARTFQNIRLFSSLSVLDNVLIAKHMRAKHNVFSSTFRLSRREEARMRREAIALLEEQNLDHLQDEVAGSLPYGLQRRLEIARALATEPKLLLLDEPAAGMNPQETHELTDFIRQIHTRYDLTILLIEHHMDLVMRISDRIYVLDFGKLIAQGTPEEIQNNPRVIEAYLGVADDAEN</sequence>
<dbReference type="InterPro" id="IPR003593">
    <property type="entry name" value="AAA+_ATPase"/>
</dbReference>
<dbReference type="GO" id="GO:1903805">
    <property type="term" value="P:L-valine import across plasma membrane"/>
    <property type="evidence" value="ECO:0007669"/>
    <property type="project" value="TreeGrafter"/>
</dbReference>
<dbReference type="CDD" id="cd03219">
    <property type="entry name" value="ABC_Mj1267_LivG_branched"/>
    <property type="match status" value="1"/>
</dbReference>
<dbReference type="Proteomes" id="UP000628736">
    <property type="component" value="Unassembled WGS sequence"/>
</dbReference>
<evidence type="ECO:0000313" key="5">
    <source>
        <dbReference type="EMBL" id="MBC5721231.1"/>
    </source>
</evidence>
<dbReference type="GO" id="GO:0042941">
    <property type="term" value="P:D-alanine transmembrane transport"/>
    <property type="evidence" value="ECO:0007669"/>
    <property type="project" value="TreeGrafter"/>
</dbReference>
<dbReference type="GO" id="GO:0005524">
    <property type="term" value="F:ATP binding"/>
    <property type="evidence" value="ECO:0007669"/>
    <property type="project" value="UniProtKB-KW"/>
</dbReference>
<dbReference type="GO" id="GO:1903806">
    <property type="term" value="P:L-isoleucine import across plasma membrane"/>
    <property type="evidence" value="ECO:0007669"/>
    <property type="project" value="TreeGrafter"/>
</dbReference>
<evidence type="ECO:0000256" key="3">
    <source>
        <dbReference type="ARBA" id="ARBA00022840"/>
    </source>
</evidence>
<reference evidence="5" key="1">
    <citation type="submission" date="2020-08" db="EMBL/GenBank/DDBJ databases">
        <title>Genome public.</title>
        <authorList>
            <person name="Liu C."/>
            <person name="Sun Q."/>
        </authorList>
    </citation>
    <scope>NUCLEOTIDE SEQUENCE</scope>
    <source>
        <strain evidence="5">NSJ-23</strain>
    </source>
</reference>
<dbReference type="Gene3D" id="3.40.50.300">
    <property type="entry name" value="P-loop containing nucleotide triphosphate hydrolases"/>
    <property type="match status" value="1"/>
</dbReference>
<gene>
    <name evidence="5" type="ORF">H8S11_00100</name>
</gene>
<dbReference type="GO" id="GO:0015192">
    <property type="term" value="F:L-phenylalanine transmembrane transporter activity"/>
    <property type="evidence" value="ECO:0007669"/>
    <property type="project" value="TreeGrafter"/>
</dbReference>
<dbReference type="SMART" id="SM00382">
    <property type="entry name" value="AAA"/>
    <property type="match status" value="1"/>
</dbReference>
<dbReference type="Pfam" id="PF12399">
    <property type="entry name" value="BCA_ABC_TP_C"/>
    <property type="match status" value="1"/>
</dbReference>
<keyword evidence="2" id="KW-0547">Nucleotide-binding</keyword>
<keyword evidence="6" id="KW-1185">Reference proteome</keyword>
<dbReference type="InterPro" id="IPR003439">
    <property type="entry name" value="ABC_transporter-like_ATP-bd"/>
</dbReference>
<dbReference type="RefSeq" id="WP_186851776.1">
    <property type="nucleotide sequence ID" value="NZ_JACOPO010000001.1"/>
</dbReference>
<keyword evidence="3 5" id="KW-0067">ATP-binding</keyword>
<evidence type="ECO:0000256" key="2">
    <source>
        <dbReference type="ARBA" id="ARBA00022741"/>
    </source>
</evidence>
<evidence type="ECO:0000259" key="4">
    <source>
        <dbReference type="PROSITE" id="PS50893"/>
    </source>
</evidence>
<dbReference type="PANTHER" id="PTHR45772">
    <property type="entry name" value="CONSERVED COMPONENT OF ABC TRANSPORTER FOR NATURAL AMINO ACIDS-RELATED"/>
    <property type="match status" value="1"/>
</dbReference>
<dbReference type="SUPFAM" id="SSF52540">
    <property type="entry name" value="P-loop containing nucleoside triphosphate hydrolases"/>
    <property type="match status" value="1"/>
</dbReference>
<dbReference type="AlphaFoldDB" id="A0A8J6IZ46"/>
<evidence type="ECO:0000256" key="1">
    <source>
        <dbReference type="ARBA" id="ARBA00022448"/>
    </source>
</evidence>
<evidence type="ECO:0000313" key="6">
    <source>
        <dbReference type="Proteomes" id="UP000628736"/>
    </source>
</evidence>
<name>A0A8J6IZ46_9FIRM</name>
<proteinExistence type="predicted"/>
<organism evidence="5 6">
    <name type="scientific">Flintibacter hominis</name>
    <dbReference type="NCBI Taxonomy" id="2763048"/>
    <lineage>
        <taxon>Bacteria</taxon>
        <taxon>Bacillati</taxon>
        <taxon>Bacillota</taxon>
        <taxon>Clostridia</taxon>
        <taxon>Eubacteriales</taxon>
        <taxon>Flintibacter</taxon>
    </lineage>
</organism>
<dbReference type="GO" id="GO:0005304">
    <property type="term" value="F:L-valine transmembrane transporter activity"/>
    <property type="evidence" value="ECO:0007669"/>
    <property type="project" value="TreeGrafter"/>
</dbReference>
<dbReference type="GO" id="GO:0016887">
    <property type="term" value="F:ATP hydrolysis activity"/>
    <property type="evidence" value="ECO:0007669"/>
    <property type="project" value="InterPro"/>
</dbReference>
<keyword evidence="1" id="KW-0813">Transport</keyword>
<dbReference type="InterPro" id="IPR032823">
    <property type="entry name" value="BCA_ABC_TP_C"/>
</dbReference>
<dbReference type="PROSITE" id="PS50893">
    <property type="entry name" value="ABC_TRANSPORTER_2"/>
    <property type="match status" value="1"/>
</dbReference>